<reference evidence="10 11" key="1">
    <citation type="submission" date="2016-11" db="EMBL/GenBank/DDBJ databases">
        <authorList>
            <person name="Jaros S."/>
            <person name="Januszkiewicz K."/>
            <person name="Wedrychowicz H."/>
        </authorList>
    </citation>
    <scope>NUCLEOTIDE SEQUENCE [LARGE SCALE GENOMIC DNA]</scope>
    <source>
        <strain evidence="10 11">DSM 16112</strain>
    </source>
</reference>
<dbReference type="STRING" id="1122156.SAMN02745117_01764"/>
<comment type="catalytic activity">
    <reaction evidence="8">
        <text>P(1),P(4)-bis(5'-adenosyl) tetraphosphate + H2O = 2 ADP + 2 H(+)</text>
        <dbReference type="Rhea" id="RHEA:24252"/>
        <dbReference type="ChEBI" id="CHEBI:15377"/>
        <dbReference type="ChEBI" id="CHEBI:15378"/>
        <dbReference type="ChEBI" id="CHEBI:58141"/>
        <dbReference type="ChEBI" id="CHEBI:456216"/>
        <dbReference type="EC" id="3.6.1.41"/>
    </reaction>
</comment>
<dbReference type="SUPFAM" id="SSF56300">
    <property type="entry name" value="Metallo-dependent phosphatases"/>
    <property type="match status" value="1"/>
</dbReference>
<evidence type="ECO:0000313" key="11">
    <source>
        <dbReference type="Proteomes" id="UP000184327"/>
    </source>
</evidence>
<name>A0A1M5AWQ5_9BURK</name>
<evidence type="ECO:0000256" key="5">
    <source>
        <dbReference type="ARBA" id="ARBA00031248"/>
    </source>
</evidence>
<evidence type="ECO:0000256" key="2">
    <source>
        <dbReference type="ARBA" id="ARBA00005419"/>
    </source>
</evidence>
<sequence>MAIYCIGDVQGCNGALERLLAEIGYSPSRDCVYLLGDLVNRGPKSRKVLERCIRDEGSMFAILGNHDLHLIAHACGARKAGKRDTLEAIMESPRKAVLIDWLRRQPLMRRIQIGDDPLLMVHAGLLPQWTVAQALELAQEAEAVLRSADYTDFMHRMYGNQPDAWDDGLQGHERVRVIVNAMTRLRFCTPEGRMDFDCAESLAQAPQGLLPWFAVPGRASADTCITFGHWSTLGLYDDHHVLAMDTGCVWGGCLSAMRYGTSLAQRELIQVACKAAQTPG</sequence>
<dbReference type="CDD" id="cd07422">
    <property type="entry name" value="MPP_ApaH"/>
    <property type="match status" value="1"/>
</dbReference>
<evidence type="ECO:0000256" key="6">
    <source>
        <dbReference type="ARBA" id="ARBA00032248"/>
    </source>
</evidence>
<dbReference type="EC" id="3.6.1.41" evidence="3"/>
<dbReference type="NCBIfam" id="NF001204">
    <property type="entry name" value="PRK00166.1"/>
    <property type="match status" value="1"/>
</dbReference>
<feature type="domain" description="Calcineurin-like phosphoesterase" evidence="9">
    <location>
        <begin position="1"/>
        <end position="133"/>
    </location>
</feature>
<dbReference type="Pfam" id="PF00149">
    <property type="entry name" value="Metallophos"/>
    <property type="match status" value="1"/>
</dbReference>
<comment type="similarity">
    <text evidence="2">Belongs to the Ap4A hydrolase family.</text>
</comment>
<keyword evidence="4" id="KW-0378">Hydrolase</keyword>
<dbReference type="GO" id="GO:0008803">
    <property type="term" value="F:bis(5'-nucleosyl)-tetraphosphatase (symmetrical) activity"/>
    <property type="evidence" value="ECO:0007669"/>
    <property type="project" value="UniProtKB-EC"/>
</dbReference>
<dbReference type="NCBIfam" id="TIGR00668">
    <property type="entry name" value="apaH"/>
    <property type="match status" value="1"/>
</dbReference>
<dbReference type="Proteomes" id="UP000184327">
    <property type="component" value="Unassembled WGS sequence"/>
</dbReference>
<dbReference type="PANTHER" id="PTHR40942">
    <property type="match status" value="1"/>
</dbReference>
<evidence type="ECO:0000313" key="10">
    <source>
        <dbReference type="EMBL" id="SHF34704.1"/>
    </source>
</evidence>
<dbReference type="InterPro" id="IPR004617">
    <property type="entry name" value="ApaH"/>
</dbReference>
<dbReference type="AlphaFoldDB" id="A0A1M5AWQ5"/>
<organism evidence="10 11">
    <name type="scientific">Lampropedia hyalina DSM 16112</name>
    <dbReference type="NCBI Taxonomy" id="1122156"/>
    <lineage>
        <taxon>Bacteria</taxon>
        <taxon>Pseudomonadati</taxon>
        <taxon>Pseudomonadota</taxon>
        <taxon>Betaproteobacteria</taxon>
        <taxon>Burkholderiales</taxon>
        <taxon>Comamonadaceae</taxon>
        <taxon>Lampropedia</taxon>
    </lineage>
</organism>
<accession>A0A1M5AWQ5</accession>
<evidence type="ECO:0000256" key="4">
    <source>
        <dbReference type="ARBA" id="ARBA00022801"/>
    </source>
</evidence>
<dbReference type="PANTHER" id="PTHR40942:SF4">
    <property type="entry name" value="CYTOCHROME C5"/>
    <property type="match status" value="1"/>
</dbReference>
<evidence type="ECO:0000256" key="7">
    <source>
        <dbReference type="ARBA" id="ARBA00033210"/>
    </source>
</evidence>
<dbReference type="OrthoDB" id="9807890at2"/>
<dbReference type="EMBL" id="FQUZ01000019">
    <property type="protein sequence ID" value="SHF34704.1"/>
    <property type="molecule type" value="Genomic_DNA"/>
</dbReference>
<evidence type="ECO:0000256" key="8">
    <source>
        <dbReference type="ARBA" id="ARBA00049417"/>
    </source>
</evidence>
<evidence type="ECO:0000256" key="1">
    <source>
        <dbReference type="ARBA" id="ARBA00003413"/>
    </source>
</evidence>
<dbReference type="Gene3D" id="3.60.21.10">
    <property type="match status" value="1"/>
</dbReference>
<keyword evidence="11" id="KW-1185">Reference proteome</keyword>
<evidence type="ECO:0000256" key="3">
    <source>
        <dbReference type="ARBA" id="ARBA00012506"/>
    </source>
</evidence>
<comment type="function">
    <text evidence="1">Hydrolyzes diadenosine 5',5'''-P1,P4-tetraphosphate to yield ADP.</text>
</comment>
<gene>
    <name evidence="10" type="ORF">SAMN02745117_01764</name>
</gene>
<dbReference type="RefSeq" id="WP_073356327.1">
    <property type="nucleotide sequence ID" value="NZ_FQUZ01000019.1"/>
</dbReference>
<dbReference type="PIRSF" id="PIRSF000903">
    <property type="entry name" value="B5n-ttraPtase_sm"/>
    <property type="match status" value="1"/>
</dbReference>
<dbReference type="InterPro" id="IPR004843">
    <property type="entry name" value="Calcineurin-like_PHP"/>
</dbReference>
<evidence type="ECO:0000259" key="9">
    <source>
        <dbReference type="Pfam" id="PF00149"/>
    </source>
</evidence>
<dbReference type="InterPro" id="IPR029052">
    <property type="entry name" value="Metallo-depent_PP-like"/>
</dbReference>
<protein>
    <recommendedName>
        <fullName evidence="3">bis(5'-nucleosyl)-tetraphosphatase (symmetrical)</fullName>
        <ecNumber evidence="3">3.6.1.41</ecNumber>
    </recommendedName>
    <alternativeName>
        <fullName evidence="6">Ap4A hydrolase</fullName>
    </alternativeName>
    <alternativeName>
        <fullName evidence="5">Diadenosine 5',5'''-P1,P4-tetraphosphate pyrophosphohydrolase</fullName>
    </alternativeName>
    <alternativeName>
        <fullName evidence="7">Diadenosine tetraphosphatase</fullName>
    </alternativeName>
</protein>
<proteinExistence type="inferred from homology"/>